<evidence type="ECO:0000313" key="3">
    <source>
        <dbReference type="Proteomes" id="UP000663845"/>
    </source>
</evidence>
<keyword evidence="1" id="KW-0472">Membrane</keyword>
<reference evidence="2" key="1">
    <citation type="submission" date="2021-02" db="EMBL/GenBank/DDBJ databases">
        <authorList>
            <person name="Nowell W R."/>
        </authorList>
    </citation>
    <scope>NUCLEOTIDE SEQUENCE</scope>
</reference>
<feature type="transmembrane region" description="Helical" evidence="1">
    <location>
        <begin position="43"/>
        <end position="61"/>
    </location>
</feature>
<organism evidence="2 3">
    <name type="scientific">Adineta steineri</name>
    <dbReference type="NCBI Taxonomy" id="433720"/>
    <lineage>
        <taxon>Eukaryota</taxon>
        <taxon>Metazoa</taxon>
        <taxon>Spiralia</taxon>
        <taxon>Gnathifera</taxon>
        <taxon>Rotifera</taxon>
        <taxon>Eurotatoria</taxon>
        <taxon>Bdelloidea</taxon>
        <taxon>Adinetida</taxon>
        <taxon>Adinetidae</taxon>
        <taxon>Adineta</taxon>
    </lineage>
</organism>
<name>A0A815UFP1_9BILA</name>
<proteinExistence type="predicted"/>
<dbReference type="EMBL" id="CAJNOG010002822">
    <property type="protein sequence ID" value="CAF1518412.1"/>
    <property type="molecule type" value="Genomic_DNA"/>
</dbReference>
<evidence type="ECO:0000256" key="1">
    <source>
        <dbReference type="SAM" id="Phobius"/>
    </source>
</evidence>
<gene>
    <name evidence="2" type="ORF">JYZ213_LOCUS44433</name>
</gene>
<comment type="caution">
    <text evidence="2">The sequence shown here is derived from an EMBL/GenBank/DDBJ whole genome shotgun (WGS) entry which is preliminary data.</text>
</comment>
<feature type="non-terminal residue" evidence="2">
    <location>
        <position position="1"/>
    </location>
</feature>
<sequence>MFLTTMMQASAGMINLNIFPIWRFGSNTDRMTAKRLGQWSTRLYIVLFLTSLTIIIIYIGVQPQMLTKSFNEPNLNVYNRLLRDHGDTLQCPCSSISSTYSQFIQIKPVFHQVCSSIFVSNAWRTNLTNGLVSDLSIYDTQDYRRFLSAHLQFLKVKPKLYDRLKKMFLTTMMQASAGMMDLNIFPLWRFGSNTDRMTAKRLGQWSTRIYIILFTMSLTIIIIYIGVQPQMLTKSFNEPNLNVYNRLLREHGDTLQCPCSLISSTYSQFIQIKPVFHQVCSSIFVSDAWRTYITNGLVSDLSIYDTQDYRRFLSAHLQFLKGLCQSSIQSINDSINQFLSSSLVTTNIITETILNSQVNVLIDQSKSNALNIFARLLFFLQSANHGNRLVSGYGTNFKFEGSYVVEVLYDNQCSCIWNRTCTIQATFINKNLSEIIAVNGLKMGCTPSESFLQSTLECFY</sequence>
<feature type="transmembrane region" description="Helical" evidence="1">
    <location>
        <begin position="167"/>
        <end position="188"/>
    </location>
</feature>
<accession>A0A815UFP1</accession>
<dbReference type="AlphaFoldDB" id="A0A815UFP1"/>
<evidence type="ECO:0000313" key="2">
    <source>
        <dbReference type="EMBL" id="CAF1518412.1"/>
    </source>
</evidence>
<keyword evidence="1" id="KW-0812">Transmembrane</keyword>
<dbReference type="Proteomes" id="UP000663845">
    <property type="component" value="Unassembled WGS sequence"/>
</dbReference>
<protein>
    <submittedName>
        <fullName evidence="2">Uncharacterized protein</fullName>
    </submittedName>
</protein>
<feature type="transmembrane region" description="Helical" evidence="1">
    <location>
        <begin position="6"/>
        <end position="22"/>
    </location>
</feature>
<feature type="transmembrane region" description="Helical" evidence="1">
    <location>
        <begin position="209"/>
        <end position="227"/>
    </location>
</feature>
<keyword evidence="1" id="KW-1133">Transmembrane helix</keyword>